<dbReference type="Proteomes" id="UP000198515">
    <property type="component" value="Unassembled WGS sequence"/>
</dbReference>
<keyword evidence="3" id="KW-1185">Reference proteome</keyword>
<dbReference type="GO" id="GO:0004803">
    <property type="term" value="F:transposase activity"/>
    <property type="evidence" value="ECO:0007669"/>
    <property type="project" value="InterPro"/>
</dbReference>
<protein>
    <submittedName>
        <fullName evidence="2">Transposase</fullName>
    </submittedName>
</protein>
<dbReference type="InterPro" id="IPR002514">
    <property type="entry name" value="Transposase_8"/>
</dbReference>
<dbReference type="EMBL" id="FMBC01000011">
    <property type="protein sequence ID" value="SCC19131.1"/>
    <property type="molecule type" value="Genomic_DNA"/>
</dbReference>
<proteinExistence type="inferred from homology"/>
<organism evidence="2 3">
    <name type="scientific">Kosakonia oryziphila</name>
    <dbReference type="NCBI Taxonomy" id="1005667"/>
    <lineage>
        <taxon>Bacteria</taxon>
        <taxon>Pseudomonadati</taxon>
        <taxon>Pseudomonadota</taxon>
        <taxon>Gammaproteobacteria</taxon>
        <taxon>Enterobacterales</taxon>
        <taxon>Enterobacteriaceae</taxon>
        <taxon>Kosakonia</taxon>
    </lineage>
</organism>
<gene>
    <name evidence="2" type="ORF">GA0061070_1011104</name>
</gene>
<dbReference type="SUPFAM" id="SSF46689">
    <property type="entry name" value="Homeodomain-like"/>
    <property type="match status" value="1"/>
</dbReference>
<dbReference type="InterPro" id="IPR009057">
    <property type="entry name" value="Homeodomain-like_sf"/>
</dbReference>
<dbReference type="Pfam" id="PF01527">
    <property type="entry name" value="HTH_Tnp_1"/>
    <property type="match status" value="1"/>
</dbReference>
<name>A0A1C4CJ45_9ENTR</name>
<dbReference type="OrthoDB" id="9774685at2"/>
<evidence type="ECO:0000256" key="1">
    <source>
        <dbReference type="ARBA" id="ARBA00009964"/>
    </source>
</evidence>
<accession>A0A1C4CJ45</accession>
<comment type="similarity">
    <text evidence="1">Belongs to the transposase 8 family.</text>
</comment>
<dbReference type="AlphaFoldDB" id="A0A1C4CJ45"/>
<dbReference type="GO" id="GO:0003677">
    <property type="term" value="F:DNA binding"/>
    <property type="evidence" value="ECO:0007669"/>
    <property type="project" value="InterPro"/>
</dbReference>
<evidence type="ECO:0000313" key="3">
    <source>
        <dbReference type="Proteomes" id="UP000198515"/>
    </source>
</evidence>
<evidence type="ECO:0000313" key="2">
    <source>
        <dbReference type="EMBL" id="SCC19131.1"/>
    </source>
</evidence>
<sequence>MIYTPRTEVVPIKKSRFTEEPIVFALKLAELGTPVPEVYRKPGISDATLYTWCKKYDGISPSELKHMR</sequence>
<dbReference type="GO" id="GO:0006313">
    <property type="term" value="P:DNA transposition"/>
    <property type="evidence" value="ECO:0007669"/>
    <property type="project" value="InterPro"/>
</dbReference>
<reference evidence="3" key="1">
    <citation type="submission" date="2016-08" db="EMBL/GenBank/DDBJ databases">
        <authorList>
            <person name="Varghese N."/>
            <person name="Submissions Spin"/>
        </authorList>
    </citation>
    <scope>NUCLEOTIDE SEQUENCE [LARGE SCALE GENOMIC DNA]</scope>
    <source>
        <strain evidence="3">REICA_142</strain>
    </source>
</reference>